<dbReference type="SUPFAM" id="SSF54292">
    <property type="entry name" value="2Fe-2S ferredoxin-like"/>
    <property type="match status" value="1"/>
</dbReference>
<keyword evidence="2" id="KW-1185">Reference proteome</keyword>
<proteinExistence type="predicted"/>
<accession>A0ABW1ZW00</accession>
<dbReference type="EMBL" id="JBHSWE010000001">
    <property type="protein sequence ID" value="MFC6669360.1"/>
    <property type="molecule type" value="Genomic_DNA"/>
</dbReference>
<dbReference type="Proteomes" id="UP001596422">
    <property type="component" value="Unassembled WGS sequence"/>
</dbReference>
<dbReference type="RefSeq" id="WP_379907921.1">
    <property type="nucleotide sequence ID" value="NZ_JBHSWE010000001.1"/>
</dbReference>
<gene>
    <name evidence="1" type="ORF">ACFQDL_04055</name>
</gene>
<protein>
    <recommendedName>
        <fullName evidence="3">2Fe-2S ferredoxin-type domain-containing protein</fullName>
    </recommendedName>
</protein>
<dbReference type="InterPro" id="IPR036010">
    <property type="entry name" value="2Fe-2S_ferredoxin-like_sf"/>
</dbReference>
<evidence type="ECO:0000313" key="1">
    <source>
        <dbReference type="EMBL" id="MFC6669360.1"/>
    </source>
</evidence>
<comment type="caution">
    <text evidence="1">The sequence shown here is derived from an EMBL/GenBank/DDBJ whole genome shotgun (WGS) entry which is preliminary data.</text>
</comment>
<dbReference type="Gene3D" id="3.10.20.30">
    <property type="match status" value="1"/>
</dbReference>
<organism evidence="1 2">
    <name type="scientific">Marinobacterium aestuariivivens</name>
    <dbReference type="NCBI Taxonomy" id="1698799"/>
    <lineage>
        <taxon>Bacteria</taxon>
        <taxon>Pseudomonadati</taxon>
        <taxon>Pseudomonadota</taxon>
        <taxon>Gammaproteobacteria</taxon>
        <taxon>Oceanospirillales</taxon>
        <taxon>Oceanospirillaceae</taxon>
        <taxon>Marinobacterium</taxon>
    </lineage>
</organism>
<name>A0ABW1ZW00_9GAMM</name>
<sequence>MARWRWCRTACSTCLRGDPDLLHQTEDPYRDRAAGRVRPAPLSIVSSRGGYCGCCKVRLIDGEVEMVQDSLLDLPEGRS</sequence>
<evidence type="ECO:0008006" key="3">
    <source>
        <dbReference type="Google" id="ProtNLM"/>
    </source>
</evidence>
<dbReference type="InterPro" id="IPR012675">
    <property type="entry name" value="Beta-grasp_dom_sf"/>
</dbReference>
<reference evidence="2" key="1">
    <citation type="journal article" date="2019" name="Int. J. Syst. Evol. Microbiol.">
        <title>The Global Catalogue of Microorganisms (GCM) 10K type strain sequencing project: providing services to taxonomists for standard genome sequencing and annotation.</title>
        <authorList>
            <consortium name="The Broad Institute Genomics Platform"/>
            <consortium name="The Broad Institute Genome Sequencing Center for Infectious Disease"/>
            <person name="Wu L."/>
            <person name="Ma J."/>
        </authorList>
    </citation>
    <scope>NUCLEOTIDE SEQUENCE [LARGE SCALE GENOMIC DNA]</scope>
    <source>
        <strain evidence="2">NBRC 111756</strain>
    </source>
</reference>
<evidence type="ECO:0000313" key="2">
    <source>
        <dbReference type="Proteomes" id="UP001596422"/>
    </source>
</evidence>